<dbReference type="GO" id="GO:0008168">
    <property type="term" value="F:methyltransferase activity"/>
    <property type="evidence" value="ECO:0007669"/>
    <property type="project" value="UniProtKB-KW"/>
</dbReference>
<dbReference type="InterPro" id="IPR029068">
    <property type="entry name" value="Glyas_Bleomycin-R_OHBP_Dase"/>
</dbReference>
<dbReference type="InterPro" id="IPR028973">
    <property type="entry name" value="PhnB-like"/>
</dbReference>
<dbReference type="EMBL" id="LDJL01000002">
    <property type="protein sequence ID" value="KRG71678.1"/>
    <property type="molecule type" value="Genomic_DNA"/>
</dbReference>
<dbReference type="CDD" id="cd06588">
    <property type="entry name" value="PhnB_like"/>
    <property type="match status" value="1"/>
</dbReference>
<dbReference type="Pfam" id="PF06983">
    <property type="entry name" value="3-dmu-9_3-mt"/>
    <property type="match status" value="1"/>
</dbReference>
<keyword evidence="2" id="KW-0489">Methyltransferase</keyword>
<comment type="caution">
    <text evidence="2">The sequence shown here is derived from an EMBL/GenBank/DDBJ whole genome shotgun (WGS) entry which is preliminary data.</text>
</comment>
<keyword evidence="2" id="KW-0830">Ubiquinone</keyword>
<dbReference type="GO" id="GO:0032259">
    <property type="term" value="P:methylation"/>
    <property type="evidence" value="ECO:0007669"/>
    <property type="project" value="UniProtKB-KW"/>
</dbReference>
<dbReference type="PANTHER" id="PTHR33990">
    <property type="entry name" value="PROTEIN YJDN-RELATED"/>
    <property type="match status" value="1"/>
</dbReference>
<reference evidence="2 3" key="1">
    <citation type="submission" date="2015-05" db="EMBL/GenBank/DDBJ databases">
        <title>Genome sequencing and analysis of members of genus Stenotrophomonas.</title>
        <authorList>
            <person name="Patil P.P."/>
            <person name="Midha S."/>
            <person name="Patil P.B."/>
        </authorList>
    </citation>
    <scope>NUCLEOTIDE SEQUENCE [LARGE SCALE GENOMIC DNA]</scope>
    <source>
        <strain evidence="2 3">DSM 21858</strain>
    </source>
</reference>
<dbReference type="AlphaFoldDB" id="A0A0R0CZQ3"/>
<evidence type="ECO:0000313" key="3">
    <source>
        <dbReference type="Proteomes" id="UP000052052"/>
    </source>
</evidence>
<sequence>MKLNPYLSFDGNAKQAFTFYQQVFGGQLDLMTYGQSPMAAEMPAASHDRVMHANLAAGELLLMGADGNDNCPTSGDGTFVNIGTDSIEEAERVFASLAEGGEVRMPLEKTFWTERFGMVVDRFGKPWMVNCTCTPDQ</sequence>
<protein>
    <submittedName>
        <fullName evidence="2">3-demethylubiquinone-9 3-methyltransferase</fullName>
    </submittedName>
</protein>
<dbReference type="PATRIC" id="fig|344882.3.peg.1750"/>
<evidence type="ECO:0000259" key="1">
    <source>
        <dbReference type="Pfam" id="PF06983"/>
    </source>
</evidence>
<proteinExistence type="predicted"/>
<dbReference type="Gene3D" id="3.10.180.10">
    <property type="entry name" value="2,3-Dihydroxybiphenyl 1,2-Dioxygenase, domain 1"/>
    <property type="match status" value="1"/>
</dbReference>
<keyword evidence="3" id="KW-1185">Reference proteome</keyword>
<dbReference type="STRING" id="344882.ABB29_02715"/>
<dbReference type="SUPFAM" id="SSF54593">
    <property type="entry name" value="Glyoxalase/Bleomycin resistance protein/Dihydroxybiphenyl dioxygenase"/>
    <property type="match status" value="1"/>
</dbReference>
<gene>
    <name evidence="2" type="ORF">ABB29_02715</name>
</gene>
<keyword evidence="2" id="KW-0808">Transferase</keyword>
<dbReference type="PANTHER" id="PTHR33990:SF1">
    <property type="entry name" value="PROTEIN YJDN"/>
    <property type="match status" value="1"/>
</dbReference>
<evidence type="ECO:0000313" key="2">
    <source>
        <dbReference type="EMBL" id="KRG71678.1"/>
    </source>
</evidence>
<accession>A0A0R0CZQ3</accession>
<organism evidence="2 3">
    <name type="scientific">Pseudoxanthomonas dokdonensis</name>
    <dbReference type="NCBI Taxonomy" id="344882"/>
    <lineage>
        <taxon>Bacteria</taxon>
        <taxon>Pseudomonadati</taxon>
        <taxon>Pseudomonadota</taxon>
        <taxon>Gammaproteobacteria</taxon>
        <taxon>Lysobacterales</taxon>
        <taxon>Lysobacteraceae</taxon>
        <taxon>Pseudoxanthomonas</taxon>
    </lineage>
</organism>
<name>A0A0R0CZQ3_9GAMM</name>
<dbReference type="Proteomes" id="UP000052052">
    <property type="component" value="Unassembled WGS sequence"/>
</dbReference>
<dbReference type="OrthoDB" id="9795306at2"/>
<dbReference type="RefSeq" id="WP_057657068.1">
    <property type="nucleotide sequence ID" value="NZ_LDJL01000002.1"/>
</dbReference>
<feature type="domain" description="PhnB-like" evidence="1">
    <location>
        <begin position="2"/>
        <end position="129"/>
    </location>
</feature>